<dbReference type="SMART" id="SM00046">
    <property type="entry name" value="DAGKc"/>
    <property type="match status" value="1"/>
</dbReference>
<evidence type="ECO:0000256" key="6">
    <source>
        <dbReference type="ARBA" id="ARBA00022777"/>
    </source>
</evidence>
<comment type="caution">
    <text evidence="12">The sequence shown here is derived from an EMBL/GenBank/DDBJ whole genome shotgun (WGS) entry which is preliminary data.</text>
</comment>
<proteinExistence type="inferred from homology"/>
<dbReference type="Gene3D" id="2.60.200.40">
    <property type="match status" value="1"/>
</dbReference>
<dbReference type="Gene3D" id="3.40.50.10330">
    <property type="entry name" value="Probable inorganic polyphosphate/atp-NAD kinase, domain 1"/>
    <property type="match status" value="1"/>
</dbReference>
<keyword evidence="3" id="KW-0444">Lipid biosynthesis</keyword>
<dbReference type="EMBL" id="JAGDEL010000012">
    <property type="protein sequence ID" value="MBO1513191.1"/>
    <property type="molecule type" value="Genomic_DNA"/>
</dbReference>
<evidence type="ECO:0000256" key="3">
    <source>
        <dbReference type="ARBA" id="ARBA00022516"/>
    </source>
</evidence>
<dbReference type="RefSeq" id="WP_207980070.1">
    <property type="nucleotide sequence ID" value="NZ_JAGDEL010000012.1"/>
</dbReference>
<dbReference type="InterPro" id="IPR016064">
    <property type="entry name" value="NAD/diacylglycerol_kinase_sf"/>
</dbReference>
<dbReference type="PROSITE" id="PS50146">
    <property type="entry name" value="DAGK"/>
    <property type="match status" value="1"/>
</dbReference>
<feature type="domain" description="DAGKc" evidence="11">
    <location>
        <begin position="1"/>
        <end position="136"/>
    </location>
</feature>
<comment type="cofactor">
    <cofactor evidence="1">
        <name>Mg(2+)</name>
        <dbReference type="ChEBI" id="CHEBI:18420"/>
    </cofactor>
</comment>
<accession>A0ABS3N532</accession>
<protein>
    <submittedName>
        <fullName evidence="12">Diacylglycerol kinase family lipid kinase</fullName>
    </submittedName>
</protein>
<dbReference type="PANTHER" id="PTHR12358">
    <property type="entry name" value="SPHINGOSINE KINASE"/>
    <property type="match status" value="1"/>
</dbReference>
<sequence length="309" mass="34543">MNGLFFIINPSAGHGKAMKVWKKVKRELERKKVLYRSFYTEYPGHAEILARQVATIQNYHLKTIVGVGGDGTIHEIVNGLSSFQQIQIGFLSAGSGNDFARGFKLPTHPVKAIRLIIQRINKPITQYDLGEYRLGGKKSGQYFINHLGIGLQADVQKEVENIPIKKLLAMLKMEYVTFIIAFFKVLLEYQPSSLEVCVNGESTTYNNVWFITISNGPNYQGKFKVTSNANASNGDLNVTIVHSINRFQLFMVIFLNMDGKYLKEVINTIACESISITSNKPSLIHADGEIVGETPVSISIRKSRVALIK</sequence>
<keyword evidence="4" id="KW-0808">Transferase</keyword>
<evidence type="ECO:0000256" key="7">
    <source>
        <dbReference type="ARBA" id="ARBA00022840"/>
    </source>
</evidence>
<dbReference type="InterPro" id="IPR045540">
    <property type="entry name" value="YegS/DAGK_C"/>
</dbReference>
<dbReference type="InterPro" id="IPR001206">
    <property type="entry name" value="Diacylglycerol_kinase_cat_dom"/>
</dbReference>
<evidence type="ECO:0000256" key="4">
    <source>
        <dbReference type="ARBA" id="ARBA00022679"/>
    </source>
</evidence>
<comment type="similarity">
    <text evidence="2">Belongs to the diacylglycerol/lipid kinase family.</text>
</comment>
<evidence type="ECO:0000256" key="10">
    <source>
        <dbReference type="ARBA" id="ARBA00023264"/>
    </source>
</evidence>
<keyword evidence="7" id="KW-0067">ATP-binding</keyword>
<reference evidence="12 13" key="1">
    <citation type="submission" date="2021-03" db="EMBL/GenBank/DDBJ databases">
        <title>Whole genome sequence of Metabacillus bambusae BG109.</title>
        <authorList>
            <person name="Jeong J.W."/>
        </authorList>
    </citation>
    <scope>NUCLEOTIDE SEQUENCE [LARGE SCALE GENOMIC DNA]</scope>
    <source>
        <strain evidence="12 13">BG109</strain>
    </source>
</reference>
<dbReference type="InterPro" id="IPR050187">
    <property type="entry name" value="Lipid_Phosphate_FormReg"/>
</dbReference>
<evidence type="ECO:0000313" key="12">
    <source>
        <dbReference type="EMBL" id="MBO1513191.1"/>
    </source>
</evidence>
<gene>
    <name evidence="12" type="ORF">I7822_16195</name>
</gene>
<keyword evidence="10" id="KW-1208">Phospholipid metabolism</keyword>
<dbReference type="PANTHER" id="PTHR12358:SF54">
    <property type="entry name" value="SPHINGOSINE KINASE RELATED PROTEIN"/>
    <property type="match status" value="1"/>
</dbReference>
<evidence type="ECO:0000256" key="9">
    <source>
        <dbReference type="ARBA" id="ARBA00023209"/>
    </source>
</evidence>
<keyword evidence="8" id="KW-0443">Lipid metabolism</keyword>
<evidence type="ECO:0000256" key="5">
    <source>
        <dbReference type="ARBA" id="ARBA00022741"/>
    </source>
</evidence>
<organism evidence="12 13">
    <name type="scientific">Metabacillus bambusae</name>
    <dbReference type="NCBI Taxonomy" id="2795218"/>
    <lineage>
        <taxon>Bacteria</taxon>
        <taxon>Bacillati</taxon>
        <taxon>Bacillota</taxon>
        <taxon>Bacilli</taxon>
        <taxon>Bacillales</taxon>
        <taxon>Bacillaceae</taxon>
        <taxon>Metabacillus</taxon>
    </lineage>
</organism>
<evidence type="ECO:0000256" key="8">
    <source>
        <dbReference type="ARBA" id="ARBA00023098"/>
    </source>
</evidence>
<dbReference type="InterPro" id="IPR017438">
    <property type="entry name" value="ATP-NAD_kinase_N"/>
</dbReference>
<dbReference type="GO" id="GO:0016301">
    <property type="term" value="F:kinase activity"/>
    <property type="evidence" value="ECO:0007669"/>
    <property type="project" value="UniProtKB-KW"/>
</dbReference>
<evidence type="ECO:0000256" key="1">
    <source>
        <dbReference type="ARBA" id="ARBA00001946"/>
    </source>
</evidence>
<dbReference type="Pfam" id="PF00781">
    <property type="entry name" value="DAGK_cat"/>
    <property type="match status" value="1"/>
</dbReference>
<keyword evidence="9" id="KW-0594">Phospholipid biosynthesis</keyword>
<evidence type="ECO:0000256" key="2">
    <source>
        <dbReference type="ARBA" id="ARBA00005983"/>
    </source>
</evidence>
<keyword evidence="5" id="KW-0547">Nucleotide-binding</keyword>
<dbReference type="Pfam" id="PF19279">
    <property type="entry name" value="YegS_C"/>
    <property type="match status" value="1"/>
</dbReference>
<evidence type="ECO:0000259" key="11">
    <source>
        <dbReference type="PROSITE" id="PS50146"/>
    </source>
</evidence>
<keyword evidence="6 12" id="KW-0418">Kinase</keyword>
<name>A0ABS3N532_9BACI</name>
<dbReference type="InterPro" id="IPR005218">
    <property type="entry name" value="Diacylglycerol/lipid_kinase"/>
</dbReference>
<dbReference type="Proteomes" id="UP000663981">
    <property type="component" value="Unassembled WGS sequence"/>
</dbReference>
<keyword evidence="13" id="KW-1185">Reference proteome</keyword>
<dbReference type="SUPFAM" id="SSF111331">
    <property type="entry name" value="NAD kinase/diacylglycerol kinase-like"/>
    <property type="match status" value="1"/>
</dbReference>
<evidence type="ECO:0000313" key="13">
    <source>
        <dbReference type="Proteomes" id="UP000663981"/>
    </source>
</evidence>
<dbReference type="NCBIfam" id="TIGR00147">
    <property type="entry name" value="YegS/Rv2252/BmrU family lipid kinase"/>
    <property type="match status" value="1"/>
</dbReference>